<dbReference type="STRING" id="272569.rrnAC3083"/>
<dbReference type="EMBL" id="AY596297">
    <property type="protein sequence ID" value="AAV47798.1"/>
    <property type="molecule type" value="Genomic_DNA"/>
</dbReference>
<dbReference type="InterPro" id="IPR001075">
    <property type="entry name" value="NIF_FeS_clus_asmbl_NifU_C"/>
</dbReference>
<feature type="compositionally biased region" description="Acidic residues" evidence="1">
    <location>
        <begin position="129"/>
        <end position="140"/>
    </location>
</feature>
<dbReference type="GO" id="GO:0051536">
    <property type="term" value="F:iron-sulfur cluster binding"/>
    <property type="evidence" value="ECO:0007669"/>
    <property type="project" value="InterPro"/>
</dbReference>
<feature type="region of interest" description="Disordered" evidence="1">
    <location>
        <begin position="99"/>
        <end position="140"/>
    </location>
</feature>
<accession>Q5UY55</accession>
<protein>
    <recommendedName>
        <fullName evidence="2">NIF system FeS cluster assembly NifU C-terminal domain-containing protein</fullName>
    </recommendedName>
</protein>
<evidence type="ECO:0000313" key="3">
    <source>
        <dbReference type="EMBL" id="AAV47798.1"/>
    </source>
</evidence>
<name>Q5UY55_HALMA</name>
<dbReference type="GO" id="GO:0005506">
    <property type="term" value="F:iron ion binding"/>
    <property type="evidence" value="ECO:0007669"/>
    <property type="project" value="InterPro"/>
</dbReference>
<keyword evidence="4" id="KW-1185">Reference proteome</keyword>
<dbReference type="KEGG" id="hma:rrnAC3083"/>
<dbReference type="InterPro" id="IPR034904">
    <property type="entry name" value="FSCA_dom_sf"/>
</dbReference>
<dbReference type="EnsemblBacteria" id="AAV47798">
    <property type="protein sequence ID" value="AAV47798"/>
    <property type="gene ID" value="rrnAC3083"/>
</dbReference>
<feature type="domain" description="NIF system FeS cluster assembly NifU C-terminal" evidence="2">
    <location>
        <begin position="40"/>
        <end position="96"/>
    </location>
</feature>
<proteinExistence type="predicted"/>
<evidence type="ECO:0000313" key="4">
    <source>
        <dbReference type="Proteomes" id="UP000001169"/>
    </source>
</evidence>
<organism evidence="3 4">
    <name type="scientific">Haloarcula marismortui (strain ATCC 43049 / DSM 3752 / JCM 8966 / VKM B-1809)</name>
    <name type="common">Halobacterium marismortui</name>
    <dbReference type="NCBI Taxonomy" id="272569"/>
    <lineage>
        <taxon>Archaea</taxon>
        <taxon>Methanobacteriati</taxon>
        <taxon>Methanobacteriota</taxon>
        <taxon>Stenosarchaea group</taxon>
        <taxon>Halobacteria</taxon>
        <taxon>Halobacteriales</taxon>
        <taxon>Haloarculaceae</taxon>
        <taxon>Haloarcula</taxon>
    </lineage>
</organism>
<sequence>MLVQRSKPSRDGIQFTMSTETEDANDLRERITNFLRRNFPQIQMHGGSAAIEEIDREEGSVTIRLGGACSGCGISPMTIQAIKTRMTKEIPEINEVTARTGMEQQEGMSGGSGGMSPSFPGESRGGDVGGDDDEGPEAPF</sequence>
<dbReference type="AlphaFoldDB" id="Q5UY55"/>
<dbReference type="PaxDb" id="272569-rrnAC3083"/>
<dbReference type="GO" id="GO:0016226">
    <property type="term" value="P:iron-sulfur cluster assembly"/>
    <property type="evidence" value="ECO:0007669"/>
    <property type="project" value="InterPro"/>
</dbReference>
<dbReference type="Pfam" id="PF01106">
    <property type="entry name" value="NifU"/>
    <property type="match status" value="1"/>
</dbReference>
<dbReference type="Proteomes" id="UP000001169">
    <property type="component" value="Chromosome I"/>
</dbReference>
<dbReference type="eggNOG" id="arCOG03026">
    <property type="taxonomic scope" value="Archaea"/>
</dbReference>
<gene>
    <name evidence="3" type="ordered locus">rrnAC3083</name>
</gene>
<evidence type="ECO:0000256" key="1">
    <source>
        <dbReference type="SAM" id="MobiDB-lite"/>
    </source>
</evidence>
<dbReference type="Gene3D" id="3.30.300.130">
    <property type="entry name" value="Fe-S cluster assembly (FSCA)"/>
    <property type="match status" value="1"/>
</dbReference>
<dbReference type="SUPFAM" id="SSF117916">
    <property type="entry name" value="Fe-S cluster assembly (FSCA) domain-like"/>
    <property type="match status" value="1"/>
</dbReference>
<reference evidence="3 4" key="1">
    <citation type="journal article" date="2004" name="Genome Res.">
        <title>Genome sequence of Haloarcula marismortui: a halophilic archaeon from the Dead Sea.</title>
        <authorList>
            <person name="Baliga N.S."/>
            <person name="Bonneau R."/>
            <person name="Facciotti M.T."/>
            <person name="Pan M."/>
            <person name="Glusman G."/>
            <person name="Deutsch E.W."/>
            <person name="Shannon P."/>
            <person name="Chiu Y."/>
            <person name="Weng R.S."/>
            <person name="Gan R.R."/>
            <person name="Hung P."/>
            <person name="Date S.V."/>
            <person name="Marcotte E."/>
            <person name="Hood L."/>
            <person name="Ng W.V."/>
        </authorList>
    </citation>
    <scope>NUCLEOTIDE SEQUENCE [LARGE SCALE GENOMIC DNA]</scope>
    <source>
        <strain evidence="4">ATCC 43049 / DSM 3752 / JCM 8966 / VKM B-1809</strain>
    </source>
</reference>
<dbReference type="PATRIC" id="fig|272569.17.peg.3627"/>
<evidence type="ECO:0000259" key="2">
    <source>
        <dbReference type="Pfam" id="PF01106"/>
    </source>
</evidence>
<dbReference type="HOGENOM" id="CLU_151086_1_0_2"/>